<keyword evidence="4 6" id="KW-1133">Transmembrane helix</keyword>
<dbReference type="EMBL" id="CP015220">
    <property type="protein sequence ID" value="AMY24945.1"/>
    <property type="molecule type" value="Genomic_DNA"/>
</dbReference>
<reference evidence="7 8" key="1">
    <citation type="journal article" date="2016" name="Genome Announc.">
        <title>Complete Genome and Plasmid Sequences for Rhodococcus fascians D188 and Draft Sequences for Rhodococcus Isolates PBTS 1 and PBTS 2.</title>
        <authorList>
            <person name="Stamler R.A."/>
            <person name="Vereecke D."/>
            <person name="Zhang Y."/>
            <person name="Schilkey F."/>
            <person name="Devitt N."/>
            <person name="Randall J.J."/>
        </authorList>
    </citation>
    <scope>NUCLEOTIDE SEQUENCE [LARGE SCALE GENOMIC DNA]</scope>
    <source>
        <strain evidence="7 8">PBTS2</strain>
    </source>
</reference>
<dbReference type="PANTHER" id="PTHR42893:SF46">
    <property type="entry name" value="PROTEIN DETOXIFICATION 44, CHLOROPLASTIC"/>
    <property type="match status" value="1"/>
</dbReference>
<dbReference type="InterPro" id="IPR044644">
    <property type="entry name" value="DinF-like"/>
</dbReference>
<dbReference type="GO" id="GO:0042910">
    <property type="term" value="F:xenobiotic transmembrane transporter activity"/>
    <property type="evidence" value="ECO:0007669"/>
    <property type="project" value="InterPro"/>
</dbReference>
<evidence type="ECO:0000256" key="6">
    <source>
        <dbReference type="SAM" id="Phobius"/>
    </source>
</evidence>
<dbReference type="GO" id="GO:0015297">
    <property type="term" value="F:antiporter activity"/>
    <property type="evidence" value="ECO:0007669"/>
    <property type="project" value="InterPro"/>
</dbReference>
<sequence length="442" mass="45726">MSSTPVTARRILGLSLPSLGVLAAEPLYLLFDAAVVGRLGALALAGLAIGGLVLAQVSTQLTFLSYGTTARAARMHGAGRERDVVGEGVQATWLAVAIGLAIVLVVQLFAAPVVSLLAGGGDIAAEALLWLRVALVGVPFILISLAGNGWMRGVQNTTTPLRFVVLGFGVSAVLCPLLVHGLLGFPRLELVGSAVANVIGQGVAGALFVGALGRSGVPLRPRWSVMRAQLVLGRDLIVRSLAFQACFLSAAAVASRFGAASVAANQVVLHLWNLVSLMLDSLAIAAQTLVGAALGAGRTEDARALARRLTAWSTVFAVILAAVFAAGQPVVPGLFTTDVSVIDQMQAIWWIFVAIIPVAGVVFALDGVLLGSGDAAFLRNATMACAVVGFLPFIWSALVFDWGVVGIWLGLGVFVCLRMVAVAGRVLSGKWLVTGSDRQLRD</sequence>
<organism evidence="7 8">
    <name type="scientific">Rhodococcoides fascians</name>
    <name type="common">Rhodococcus fascians</name>
    <dbReference type="NCBI Taxonomy" id="1828"/>
    <lineage>
        <taxon>Bacteria</taxon>
        <taxon>Bacillati</taxon>
        <taxon>Actinomycetota</taxon>
        <taxon>Actinomycetes</taxon>
        <taxon>Mycobacteriales</taxon>
        <taxon>Nocardiaceae</taxon>
        <taxon>Rhodococcoides</taxon>
    </lineage>
</organism>
<dbReference type="Proteomes" id="UP000076038">
    <property type="component" value="Chromosome"/>
</dbReference>
<feature type="transmembrane region" description="Helical" evidence="6">
    <location>
        <begin position="271"/>
        <end position="297"/>
    </location>
</feature>
<feature type="transmembrane region" description="Helical" evidence="6">
    <location>
        <begin position="195"/>
        <end position="215"/>
    </location>
</feature>
<name>A0A143QP33_RHOFA</name>
<dbReference type="PANTHER" id="PTHR42893">
    <property type="entry name" value="PROTEIN DETOXIFICATION 44, CHLOROPLASTIC-RELATED"/>
    <property type="match status" value="1"/>
</dbReference>
<evidence type="ECO:0000256" key="4">
    <source>
        <dbReference type="ARBA" id="ARBA00022989"/>
    </source>
</evidence>
<reference evidence="8" key="2">
    <citation type="submission" date="2016-04" db="EMBL/GenBank/DDBJ databases">
        <title>Complete Genome and Plasmid Sequences for Rhodococcus fascians D188 and Draft Sequences for Rhodococcus spp. Isolates PBTS 1 and PBTS 2.</title>
        <authorList>
            <person name="Stamer R."/>
            <person name="Vereecke D."/>
            <person name="Zhang Y."/>
            <person name="Schilkey F."/>
            <person name="Devitt N."/>
            <person name="Randall J."/>
        </authorList>
    </citation>
    <scope>NUCLEOTIDE SEQUENCE [LARGE SCALE GENOMIC DNA]</scope>
    <source>
        <strain evidence="8">PBTS2</strain>
    </source>
</reference>
<feature type="transmembrane region" description="Helical" evidence="6">
    <location>
        <begin position="39"/>
        <end position="67"/>
    </location>
</feature>
<evidence type="ECO:0000313" key="7">
    <source>
        <dbReference type="EMBL" id="AMY24945.1"/>
    </source>
</evidence>
<dbReference type="PATRIC" id="fig|1653479.3.peg.3710"/>
<feature type="transmembrane region" description="Helical" evidence="6">
    <location>
        <begin position="309"/>
        <end position="327"/>
    </location>
</feature>
<evidence type="ECO:0000313" key="8">
    <source>
        <dbReference type="Proteomes" id="UP000076038"/>
    </source>
</evidence>
<feature type="transmembrane region" description="Helical" evidence="6">
    <location>
        <begin position="163"/>
        <end position="183"/>
    </location>
</feature>
<gene>
    <name evidence="7" type="primary">dinF</name>
    <name evidence="7" type="ORF">A3Q41_03659</name>
</gene>
<dbReference type="OrthoDB" id="5242355at2"/>
<evidence type="ECO:0000256" key="2">
    <source>
        <dbReference type="ARBA" id="ARBA00010199"/>
    </source>
</evidence>
<evidence type="ECO:0000256" key="1">
    <source>
        <dbReference type="ARBA" id="ARBA00004141"/>
    </source>
</evidence>
<protein>
    <submittedName>
        <fullName evidence="7">DNA-damage-inducible protein F</fullName>
    </submittedName>
</protein>
<dbReference type="NCBIfam" id="TIGR00797">
    <property type="entry name" value="matE"/>
    <property type="match status" value="1"/>
</dbReference>
<feature type="transmembrane region" description="Helical" evidence="6">
    <location>
        <begin position="406"/>
        <end position="428"/>
    </location>
</feature>
<keyword evidence="5 6" id="KW-0472">Membrane</keyword>
<evidence type="ECO:0000256" key="5">
    <source>
        <dbReference type="ARBA" id="ARBA00023136"/>
    </source>
</evidence>
<dbReference type="Pfam" id="PF01554">
    <property type="entry name" value="MatE"/>
    <property type="match status" value="2"/>
</dbReference>
<feature type="transmembrane region" description="Helical" evidence="6">
    <location>
        <begin position="236"/>
        <end position="259"/>
    </location>
</feature>
<dbReference type="AlphaFoldDB" id="A0A143QP33"/>
<comment type="similarity">
    <text evidence="2">Belongs to the multi antimicrobial extrusion (MATE) (TC 2.A.66.1) family.</text>
</comment>
<dbReference type="InterPro" id="IPR002528">
    <property type="entry name" value="MATE_fam"/>
</dbReference>
<accession>A0A143QP33</accession>
<feature type="transmembrane region" description="Helical" evidence="6">
    <location>
        <begin position="88"/>
        <end position="109"/>
    </location>
</feature>
<dbReference type="KEGG" id="rhs:A3Q41_03659"/>
<proteinExistence type="inferred from homology"/>
<keyword evidence="8" id="KW-1185">Reference proteome</keyword>
<feature type="transmembrane region" description="Helical" evidence="6">
    <location>
        <begin position="129"/>
        <end position="151"/>
    </location>
</feature>
<keyword evidence="3 6" id="KW-0812">Transmembrane</keyword>
<comment type="subcellular location">
    <subcellularLocation>
        <location evidence="1">Membrane</location>
        <topology evidence="1">Multi-pass membrane protein</topology>
    </subcellularLocation>
</comment>
<dbReference type="RefSeq" id="WP_048318332.1">
    <property type="nucleotide sequence ID" value="NZ_CP015220.1"/>
</dbReference>
<dbReference type="CDD" id="cd13136">
    <property type="entry name" value="MATE_DinF_like"/>
    <property type="match status" value="1"/>
</dbReference>
<dbReference type="GO" id="GO:0005886">
    <property type="term" value="C:plasma membrane"/>
    <property type="evidence" value="ECO:0007669"/>
    <property type="project" value="TreeGrafter"/>
</dbReference>
<feature type="transmembrane region" description="Helical" evidence="6">
    <location>
        <begin position="347"/>
        <end position="369"/>
    </location>
</feature>
<evidence type="ECO:0000256" key="3">
    <source>
        <dbReference type="ARBA" id="ARBA00022692"/>
    </source>
</evidence>
<feature type="transmembrane region" description="Helical" evidence="6">
    <location>
        <begin position="381"/>
        <end position="400"/>
    </location>
</feature>